<organism evidence="2 3">
    <name type="scientific">Xanthomonas campestris pv. malvacearum</name>
    <dbReference type="NCBI Taxonomy" id="86040"/>
    <lineage>
        <taxon>Bacteria</taxon>
        <taxon>Pseudomonadati</taxon>
        <taxon>Pseudomonadota</taxon>
        <taxon>Gammaproteobacteria</taxon>
        <taxon>Lysobacterales</taxon>
        <taxon>Lysobacteraceae</taxon>
        <taxon>Xanthomonas</taxon>
    </lineage>
</organism>
<evidence type="ECO:0000313" key="2">
    <source>
        <dbReference type="EMBL" id="PUE91052.1"/>
    </source>
</evidence>
<dbReference type="Pfam" id="PF05593">
    <property type="entry name" value="RHS_repeat"/>
    <property type="match status" value="1"/>
</dbReference>
<dbReference type="InterPro" id="IPR031325">
    <property type="entry name" value="RHS_repeat"/>
</dbReference>
<name>A0AA44YYS1_XANCM</name>
<dbReference type="AlphaFoldDB" id="A0AA44YYS1"/>
<evidence type="ECO:0000313" key="3">
    <source>
        <dbReference type="Proteomes" id="UP000251513"/>
    </source>
</evidence>
<proteinExistence type="predicted"/>
<feature type="chain" id="PRO_5041284681" description="RHS repeat protein" evidence="1">
    <location>
        <begin position="28"/>
        <end position="349"/>
    </location>
</feature>
<dbReference type="Gene3D" id="2.180.10.10">
    <property type="entry name" value="RHS repeat-associated core"/>
    <property type="match status" value="1"/>
</dbReference>
<gene>
    <name evidence="2" type="ORF">C7T86_18765</name>
</gene>
<dbReference type="RefSeq" id="WP_078566312.1">
    <property type="nucleotide sequence ID" value="NZ_CP090561.1"/>
</dbReference>
<evidence type="ECO:0000256" key="1">
    <source>
        <dbReference type="SAM" id="SignalP"/>
    </source>
</evidence>
<comment type="caution">
    <text evidence="2">The sequence shown here is derived from an EMBL/GenBank/DDBJ whole genome shotgun (WGS) entry which is preliminary data.</text>
</comment>
<reference evidence="2 3" key="1">
    <citation type="submission" date="2018-03" db="EMBL/GenBank/DDBJ databases">
        <title>Sequencing of reference strains of Xanthomonas.</title>
        <authorList>
            <person name="Studholme D.J."/>
            <person name="Vicente J."/>
            <person name="Sarris P."/>
        </authorList>
    </citation>
    <scope>NUCLEOTIDE SEQUENCE [LARGE SCALE GENOMIC DNA]</scope>
    <source>
        <strain evidence="2 3">WHRI 5232</strain>
    </source>
</reference>
<protein>
    <recommendedName>
        <fullName evidence="4">RHS repeat protein</fullName>
    </recommendedName>
</protein>
<dbReference type="EMBL" id="PYJH01000050">
    <property type="protein sequence ID" value="PUE91052.1"/>
    <property type="molecule type" value="Genomic_DNA"/>
</dbReference>
<dbReference type="Proteomes" id="UP000251513">
    <property type="component" value="Unassembled WGS sequence"/>
</dbReference>
<keyword evidence="1" id="KW-0732">Signal</keyword>
<sequence length="349" mass="38615">MKRNFEKELKFLSALSALSWLSLPASAQNYSKTETISYYDDTSKWVLGQTSRIVVDGIIASEVTYGANAQPVATRTFGKLRQTVTYNPDGTVATVSDGNGNTTTLSAWKRGIPQLIRYADGTGESATVNDNGWITAVADENGYSTSYGYDAMGRISSVSYPVGDSTAWNTTMQAFELVPNAEFGIPGGHWRQTIATGNYRKITHFDAFWRPLLTREFDAANEAATQRFQKFSYDHEGRVTFASYPGSSDALTTGTWMQYDALGRTTAVGQDTELDTQALITLTEYLPGNQTRVRSPNGQSTVTGYQVFDQPTYDKPVWIQHPEGAVVIPPPISRRQKWNFLVPFPEEVP</sequence>
<accession>A0AA44YYS1</accession>
<feature type="signal peptide" evidence="1">
    <location>
        <begin position="1"/>
        <end position="27"/>
    </location>
</feature>
<evidence type="ECO:0008006" key="4">
    <source>
        <dbReference type="Google" id="ProtNLM"/>
    </source>
</evidence>